<evidence type="ECO:0000313" key="1">
    <source>
        <dbReference type="EnsemblPlants" id="OMERI01G04350.1"/>
    </source>
</evidence>
<reference evidence="1" key="1">
    <citation type="submission" date="2015-04" db="UniProtKB">
        <authorList>
            <consortium name="EnsemblPlants"/>
        </authorList>
    </citation>
    <scope>IDENTIFICATION</scope>
</reference>
<dbReference type="Gramene" id="OMERI01G04350.1">
    <property type="protein sequence ID" value="OMERI01G04350.1"/>
    <property type="gene ID" value="OMERI01G04350"/>
</dbReference>
<protein>
    <submittedName>
        <fullName evidence="1">Uncharacterized protein</fullName>
    </submittedName>
</protein>
<organism evidence="1">
    <name type="scientific">Oryza meridionalis</name>
    <dbReference type="NCBI Taxonomy" id="40149"/>
    <lineage>
        <taxon>Eukaryota</taxon>
        <taxon>Viridiplantae</taxon>
        <taxon>Streptophyta</taxon>
        <taxon>Embryophyta</taxon>
        <taxon>Tracheophyta</taxon>
        <taxon>Spermatophyta</taxon>
        <taxon>Magnoliopsida</taxon>
        <taxon>Liliopsida</taxon>
        <taxon>Poales</taxon>
        <taxon>Poaceae</taxon>
        <taxon>BOP clade</taxon>
        <taxon>Oryzoideae</taxon>
        <taxon>Oryzeae</taxon>
        <taxon>Oryzinae</taxon>
        <taxon>Oryza</taxon>
    </lineage>
</organism>
<proteinExistence type="predicted"/>
<evidence type="ECO:0000313" key="2">
    <source>
        <dbReference type="Proteomes" id="UP000008021"/>
    </source>
</evidence>
<dbReference type="AlphaFoldDB" id="A0A0E0BXP0"/>
<accession>A0A0E0BXP0</accession>
<dbReference type="EnsemblPlants" id="OMERI01G04350.1">
    <property type="protein sequence ID" value="OMERI01G04350.1"/>
    <property type="gene ID" value="OMERI01G04350"/>
</dbReference>
<dbReference type="Proteomes" id="UP000008021">
    <property type="component" value="Chromosome 1"/>
</dbReference>
<keyword evidence="2" id="KW-1185">Reference proteome</keyword>
<dbReference type="HOGENOM" id="CLU_2546399_0_0_1"/>
<reference evidence="1" key="2">
    <citation type="submission" date="2018-05" db="EMBL/GenBank/DDBJ databases">
        <title>OmerRS3 (Oryza meridionalis Reference Sequence Version 3).</title>
        <authorList>
            <person name="Zhang J."/>
            <person name="Kudrna D."/>
            <person name="Lee S."/>
            <person name="Talag J."/>
            <person name="Welchert J."/>
            <person name="Wing R.A."/>
        </authorList>
    </citation>
    <scope>NUCLEOTIDE SEQUENCE [LARGE SCALE GENOMIC DNA]</scope>
    <source>
        <strain evidence="1">cv. OR44</strain>
    </source>
</reference>
<sequence length="83" mass="9075">MQIRGNGILEFVSASSVELDFFRMQTRSLQLGVQSSSTCFPCCKGNATQGTSDASMASSSMKLSRYSLVPFNLNLVGEIWGWN</sequence>
<name>A0A0E0BXP0_9ORYZ</name>